<proteinExistence type="predicted"/>
<evidence type="ECO:0000313" key="2">
    <source>
        <dbReference type="EMBL" id="MBA0552243.1"/>
    </source>
</evidence>
<feature type="compositionally biased region" description="Low complexity" evidence="1">
    <location>
        <begin position="104"/>
        <end position="115"/>
    </location>
</feature>
<feature type="non-terminal residue" evidence="2">
    <location>
        <position position="1"/>
    </location>
</feature>
<dbReference type="Proteomes" id="UP000593572">
    <property type="component" value="Unassembled WGS sequence"/>
</dbReference>
<accession>A0A7J8LIJ4</accession>
<reference evidence="2 3" key="1">
    <citation type="journal article" date="2019" name="Genome Biol. Evol.">
        <title>Insights into the evolution of the New World diploid cottons (Gossypium, subgenus Houzingenia) based on genome sequencing.</title>
        <authorList>
            <person name="Grover C.E."/>
            <person name="Arick M.A. 2nd"/>
            <person name="Thrash A."/>
            <person name="Conover J.L."/>
            <person name="Sanders W.S."/>
            <person name="Peterson D.G."/>
            <person name="Frelichowski J.E."/>
            <person name="Scheffler J.A."/>
            <person name="Scheffler B.E."/>
            <person name="Wendel J.F."/>
        </authorList>
    </citation>
    <scope>NUCLEOTIDE SEQUENCE [LARGE SCALE GENOMIC DNA]</scope>
    <source>
        <strain evidence="2">157</strain>
        <tissue evidence="2">Leaf</tissue>
    </source>
</reference>
<gene>
    <name evidence="2" type="ORF">Golob_023072</name>
</gene>
<evidence type="ECO:0000313" key="3">
    <source>
        <dbReference type="Proteomes" id="UP000593572"/>
    </source>
</evidence>
<sequence>WNHSASYFGIPTALEDIRLLLNQRLEAHDPTIRPVIPDEFQQNLKIWHVRVLLVNYAIIEMHQTNRMLRQFGFRKSILVAPEGQPINSAHAITEPNASSDDAHTTTTSDYAKCIS</sequence>
<feature type="region of interest" description="Disordered" evidence="1">
    <location>
        <begin position="89"/>
        <end position="115"/>
    </location>
</feature>
<evidence type="ECO:0000256" key="1">
    <source>
        <dbReference type="SAM" id="MobiDB-lite"/>
    </source>
</evidence>
<dbReference type="EMBL" id="JABEZX010000003">
    <property type="protein sequence ID" value="MBA0552243.1"/>
    <property type="molecule type" value="Genomic_DNA"/>
</dbReference>
<organism evidence="2 3">
    <name type="scientific">Gossypium lobatum</name>
    <dbReference type="NCBI Taxonomy" id="34289"/>
    <lineage>
        <taxon>Eukaryota</taxon>
        <taxon>Viridiplantae</taxon>
        <taxon>Streptophyta</taxon>
        <taxon>Embryophyta</taxon>
        <taxon>Tracheophyta</taxon>
        <taxon>Spermatophyta</taxon>
        <taxon>Magnoliopsida</taxon>
        <taxon>eudicotyledons</taxon>
        <taxon>Gunneridae</taxon>
        <taxon>Pentapetalae</taxon>
        <taxon>rosids</taxon>
        <taxon>malvids</taxon>
        <taxon>Malvales</taxon>
        <taxon>Malvaceae</taxon>
        <taxon>Malvoideae</taxon>
        <taxon>Gossypium</taxon>
    </lineage>
</organism>
<keyword evidence="3" id="KW-1185">Reference proteome</keyword>
<name>A0A7J8LIJ4_9ROSI</name>
<protein>
    <submittedName>
        <fullName evidence="2">Uncharacterized protein</fullName>
    </submittedName>
</protein>
<comment type="caution">
    <text evidence="2">The sequence shown here is derived from an EMBL/GenBank/DDBJ whole genome shotgun (WGS) entry which is preliminary data.</text>
</comment>
<dbReference type="AlphaFoldDB" id="A0A7J8LIJ4"/>